<dbReference type="PANTHER" id="PTHR16206">
    <property type="entry name" value="DEP DOMAIN-CONTAINING"/>
    <property type="match status" value="1"/>
</dbReference>
<evidence type="ECO:0000256" key="1">
    <source>
        <dbReference type="SAM" id="MobiDB-lite"/>
    </source>
</evidence>
<feature type="region of interest" description="Disordered" evidence="1">
    <location>
        <begin position="261"/>
        <end position="291"/>
    </location>
</feature>
<gene>
    <name evidence="2" type="ORF">BOX15_Mlig007717g3</name>
</gene>
<evidence type="ECO:0000313" key="2">
    <source>
        <dbReference type="EMBL" id="PAA80771.1"/>
    </source>
</evidence>
<keyword evidence="3" id="KW-1185">Reference proteome</keyword>
<feature type="compositionally biased region" description="Basic and acidic residues" evidence="1">
    <location>
        <begin position="269"/>
        <end position="283"/>
    </location>
</feature>
<sequence>MPSRYKSLAISNFTKCFKIFLKMFTIGQTDFEDSCDASSEAPSSGLRSQQQFRATRQWKQLLGCLFPSIQTDLKRSGKQLHTAAIEYLQLTSSEASASVSQTDSHSRAQSVCQGLLDSGTLLSCGGSSNSTKFEAKSNRFYRLNTSSPSVQPFVEVGSTAEADSGQKFDMQHKNYASGLRLKQVKLLRRLLTGGGQAVRGLLRGAPSRLSSRLQHVRSASCLAGTGRGLELELDEQLDEEHVVDEEEQVVSGAAKVDIESVDSSQHNQYRGDDSPVEKRRKDGGGGFAEISRPKGFIEQTDGRGDASISALEITLRDELYTCHDPSNATSYLDECIHHLCLQRLLRLIDLPVIDELAHMEEPQSDSATKPASPRRGSRCATSSFLDLQQHASIPPQQQRRCQSLMFPTASIPSSSSSMPKFREFLASQLAHDLQATGGGRNSPSRHPLTLQRLINLLGRLPDPLGWSKLRHVFAALLVQPSPPPLSTSEESEFFCRVLQMAFCLLSLRHRQLSENLLAYVQCCCHQDHQDQDQQQQHLLNQLAELLLADSRHGWAWQQLRHENADRSAAASSSIRQWRQRVRCLFSLALGNWRRLFRLPMDIYQRAKLLSRLRKRQQRLTLMPKQAQSQEQPGNLLRTEETQRTSRITTEAALVDLMQRLLEEAGSNEQARQDRLNQFRVHHPDLFRKHFAVD</sequence>
<evidence type="ECO:0008006" key="4">
    <source>
        <dbReference type="Google" id="ProtNLM"/>
    </source>
</evidence>
<dbReference type="AlphaFoldDB" id="A0A267G412"/>
<dbReference type="Proteomes" id="UP000215902">
    <property type="component" value="Unassembled WGS sequence"/>
</dbReference>
<evidence type="ECO:0000313" key="3">
    <source>
        <dbReference type="Proteomes" id="UP000215902"/>
    </source>
</evidence>
<dbReference type="EMBL" id="NIVC01000567">
    <property type="protein sequence ID" value="PAA80771.1"/>
    <property type="molecule type" value="Genomic_DNA"/>
</dbReference>
<accession>A0A267G412</accession>
<reference evidence="2 3" key="1">
    <citation type="submission" date="2017-06" db="EMBL/GenBank/DDBJ databases">
        <title>A platform for efficient transgenesis in Macrostomum lignano, a flatworm model organism for stem cell research.</title>
        <authorList>
            <person name="Berezikov E."/>
        </authorList>
    </citation>
    <scope>NUCLEOTIDE SEQUENCE [LARGE SCALE GENOMIC DNA]</scope>
    <source>
        <strain evidence="2">DV1</strain>
        <tissue evidence="2">Whole organism</tissue>
    </source>
</reference>
<feature type="region of interest" description="Disordered" evidence="1">
    <location>
        <begin position="360"/>
        <end position="379"/>
    </location>
</feature>
<name>A0A267G412_9PLAT</name>
<feature type="region of interest" description="Disordered" evidence="1">
    <location>
        <begin position="622"/>
        <end position="642"/>
    </location>
</feature>
<comment type="caution">
    <text evidence="2">The sequence shown here is derived from an EMBL/GenBank/DDBJ whole genome shotgun (WGS) entry which is preliminary data.</text>
</comment>
<protein>
    <recommendedName>
        <fullName evidence="4">DEP domain-containing protein</fullName>
    </recommendedName>
</protein>
<dbReference type="PANTHER" id="PTHR16206:SF4">
    <property type="entry name" value="PROTEIN LET-99"/>
    <property type="match status" value="1"/>
</dbReference>
<proteinExistence type="predicted"/>
<organism evidence="2 3">
    <name type="scientific">Macrostomum lignano</name>
    <dbReference type="NCBI Taxonomy" id="282301"/>
    <lineage>
        <taxon>Eukaryota</taxon>
        <taxon>Metazoa</taxon>
        <taxon>Spiralia</taxon>
        <taxon>Lophotrochozoa</taxon>
        <taxon>Platyhelminthes</taxon>
        <taxon>Rhabditophora</taxon>
        <taxon>Macrostomorpha</taxon>
        <taxon>Macrostomida</taxon>
        <taxon>Macrostomidae</taxon>
        <taxon>Macrostomum</taxon>
    </lineage>
</organism>